<dbReference type="KEGG" id="hir:HETIRDRAFT_427926"/>
<proteinExistence type="predicted"/>
<evidence type="ECO:0000256" key="1">
    <source>
        <dbReference type="SAM" id="MobiDB-lite"/>
    </source>
</evidence>
<dbReference type="AlphaFoldDB" id="W4K5V3"/>
<dbReference type="GeneID" id="20674240"/>
<feature type="region of interest" description="Disordered" evidence="1">
    <location>
        <begin position="273"/>
        <end position="315"/>
    </location>
</feature>
<dbReference type="Proteomes" id="UP000030671">
    <property type="component" value="Unassembled WGS sequence"/>
</dbReference>
<organism evidence="2 3">
    <name type="scientific">Heterobasidion irregulare (strain TC 32-1)</name>
    <dbReference type="NCBI Taxonomy" id="747525"/>
    <lineage>
        <taxon>Eukaryota</taxon>
        <taxon>Fungi</taxon>
        <taxon>Dikarya</taxon>
        <taxon>Basidiomycota</taxon>
        <taxon>Agaricomycotina</taxon>
        <taxon>Agaricomycetes</taxon>
        <taxon>Russulales</taxon>
        <taxon>Bondarzewiaceae</taxon>
        <taxon>Heterobasidion</taxon>
        <taxon>Heterobasidion annosum species complex</taxon>
    </lineage>
</organism>
<dbReference type="EMBL" id="KI925459">
    <property type="protein sequence ID" value="ETW81149.1"/>
    <property type="molecule type" value="Genomic_DNA"/>
</dbReference>
<feature type="compositionally biased region" description="Low complexity" evidence="1">
    <location>
        <begin position="327"/>
        <end position="341"/>
    </location>
</feature>
<evidence type="ECO:0000313" key="3">
    <source>
        <dbReference type="Proteomes" id="UP000030671"/>
    </source>
</evidence>
<dbReference type="RefSeq" id="XP_009547817.1">
    <property type="nucleotide sequence ID" value="XM_009549522.1"/>
</dbReference>
<evidence type="ECO:0000313" key="2">
    <source>
        <dbReference type="EMBL" id="ETW81149.1"/>
    </source>
</evidence>
<feature type="region of interest" description="Disordered" evidence="1">
    <location>
        <begin position="54"/>
        <end position="107"/>
    </location>
</feature>
<accession>W4K5V3</accession>
<feature type="region of interest" description="Disordered" evidence="1">
    <location>
        <begin position="137"/>
        <end position="157"/>
    </location>
</feature>
<keyword evidence="3" id="KW-1185">Reference proteome</keyword>
<dbReference type="eggNOG" id="ENOG502SQAY">
    <property type="taxonomic scope" value="Eukaryota"/>
</dbReference>
<feature type="compositionally biased region" description="Polar residues" evidence="1">
    <location>
        <begin position="75"/>
        <end position="87"/>
    </location>
</feature>
<name>W4K5V3_HETIT</name>
<dbReference type="HOGENOM" id="CLU_041568_0_0_1"/>
<reference evidence="2 3" key="1">
    <citation type="journal article" date="2012" name="New Phytol.">
        <title>Insight into trade-off between wood decay and parasitism from the genome of a fungal forest pathogen.</title>
        <authorList>
            <person name="Olson A."/>
            <person name="Aerts A."/>
            <person name="Asiegbu F."/>
            <person name="Belbahri L."/>
            <person name="Bouzid O."/>
            <person name="Broberg A."/>
            <person name="Canback B."/>
            <person name="Coutinho P.M."/>
            <person name="Cullen D."/>
            <person name="Dalman K."/>
            <person name="Deflorio G."/>
            <person name="van Diepen L.T."/>
            <person name="Dunand C."/>
            <person name="Duplessis S."/>
            <person name="Durling M."/>
            <person name="Gonthier P."/>
            <person name="Grimwood J."/>
            <person name="Fossdal C.G."/>
            <person name="Hansson D."/>
            <person name="Henrissat B."/>
            <person name="Hietala A."/>
            <person name="Himmelstrand K."/>
            <person name="Hoffmeister D."/>
            <person name="Hogberg N."/>
            <person name="James T.Y."/>
            <person name="Karlsson M."/>
            <person name="Kohler A."/>
            <person name="Kues U."/>
            <person name="Lee Y.H."/>
            <person name="Lin Y.C."/>
            <person name="Lind M."/>
            <person name="Lindquist E."/>
            <person name="Lombard V."/>
            <person name="Lucas S."/>
            <person name="Lunden K."/>
            <person name="Morin E."/>
            <person name="Murat C."/>
            <person name="Park J."/>
            <person name="Raffaello T."/>
            <person name="Rouze P."/>
            <person name="Salamov A."/>
            <person name="Schmutz J."/>
            <person name="Solheim H."/>
            <person name="Stahlberg J."/>
            <person name="Velez H."/>
            <person name="de Vries R.P."/>
            <person name="Wiebenga A."/>
            <person name="Woodward S."/>
            <person name="Yakovlev I."/>
            <person name="Garbelotto M."/>
            <person name="Martin F."/>
            <person name="Grigoriev I.V."/>
            <person name="Stenlid J."/>
        </authorList>
    </citation>
    <scope>NUCLEOTIDE SEQUENCE [LARGE SCALE GENOMIC DNA]</scope>
    <source>
        <strain evidence="2 3">TC 32-1</strain>
    </source>
</reference>
<dbReference type="InParanoid" id="W4K5V3"/>
<protein>
    <submittedName>
        <fullName evidence="2">Uncharacterized protein</fullName>
    </submittedName>
</protein>
<feature type="compositionally biased region" description="Polar residues" evidence="1">
    <location>
        <begin position="280"/>
        <end position="308"/>
    </location>
</feature>
<gene>
    <name evidence="2" type="ORF">HETIRDRAFT_427926</name>
</gene>
<feature type="compositionally biased region" description="Low complexity" evidence="1">
    <location>
        <begin position="371"/>
        <end position="432"/>
    </location>
</feature>
<dbReference type="OrthoDB" id="3266915at2759"/>
<sequence>MLSSRPISIHADGPVQYGAFKTPGRTAHKSRNALQENAIHHGARTMLNVKSNKAPFQTPMKDDSLKPQNIFKDGTQPTKATNTTSRPLQDKTPFPNRQRNLADANTPAPSIGKLVKLAALDAHLTIPDITITPGALLRPGSGRKSTRPRRSPALNFKTPITKGRHWDVSDIDIVVPVEEAEKTEEVLEDYDELEYMPPTAIEDPPYEPAFDMPDYKIAGANLRKQMYSYYYDDTADLYYAADRENMGKGVLEASGFTASPSGWEKLELPELEDDSPFALPSSTTSNPATKNSSAASRADTSSKLQPPSTRKPLNCTLPTAASRLASLRAASKAPSTRSTPTTRPPAAPAGRSLSRIPASASRNTIPPPMHSRTTSVTTTSRPATSAATRAPSSRAIASSIARPATSIASRSTNNRSTTVRTRSTATITASSTRSSIHAESSADKLIFAFEGAPQDENEFRFDV</sequence>
<feature type="region of interest" description="Disordered" evidence="1">
    <location>
        <begin position="327"/>
        <end position="432"/>
    </location>
</feature>